<reference evidence="2" key="3">
    <citation type="submission" date="2021-02" db="UniProtKB">
        <authorList>
            <consortium name="EnsemblMetazoa"/>
        </authorList>
    </citation>
    <scope>IDENTIFICATION</scope>
    <source>
        <strain evidence="2">USDA</strain>
    </source>
</reference>
<dbReference type="InParanoid" id="E0VKF5"/>
<organism>
    <name type="scientific">Pediculus humanus subsp. corporis</name>
    <name type="common">Body louse</name>
    <dbReference type="NCBI Taxonomy" id="121224"/>
    <lineage>
        <taxon>Eukaryota</taxon>
        <taxon>Metazoa</taxon>
        <taxon>Ecdysozoa</taxon>
        <taxon>Arthropoda</taxon>
        <taxon>Hexapoda</taxon>
        <taxon>Insecta</taxon>
        <taxon>Pterygota</taxon>
        <taxon>Neoptera</taxon>
        <taxon>Paraneoptera</taxon>
        <taxon>Psocodea</taxon>
        <taxon>Troctomorpha</taxon>
        <taxon>Phthiraptera</taxon>
        <taxon>Anoplura</taxon>
        <taxon>Pediculidae</taxon>
        <taxon>Pediculus</taxon>
    </lineage>
</organism>
<dbReference type="HOGENOM" id="CLU_2457472_0_0_1"/>
<name>E0VKF5_PEDHC</name>
<protein>
    <submittedName>
        <fullName evidence="1 2">Uncharacterized protein</fullName>
    </submittedName>
</protein>
<dbReference type="EMBL" id="AAZO01003037">
    <property type="status" value="NOT_ANNOTATED_CDS"/>
    <property type="molecule type" value="Genomic_DNA"/>
</dbReference>
<reference evidence="1" key="2">
    <citation type="submission" date="2007-04" db="EMBL/GenBank/DDBJ databases">
        <title>The genome of the human body louse.</title>
        <authorList>
            <consortium name="The Human Body Louse Genome Consortium"/>
            <person name="Kirkness E."/>
            <person name="Walenz B."/>
            <person name="Hass B."/>
            <person name="Bruggner R."/>
            <person name="Strausberg R."/>
        </authorList>
    </citation>
    <scope>NUCLEOTIDE SEQUENCE</scope>
    <source>
        <strain evidence="1">USDA</strain>
    </source>
</reference>
<evidence type="ECO:0000313" key="2">
    <source>
        <dbReference type="EnsemblMetazoa" id="PHUM262660-PA"/>
    </source>
</evidence>
<dbReference type="Proteomes" id="UP000009046">
    <property type="component" value="Unassembled WGS sequence"/>
</dbReference>
<dbReference type="EMBL" id="DS235243">
    <property type="protein sequence ID" value="EEB13871.1"/>
    <property type="molecule type" value="Genomic_DNA"/>
</dbReference>
<dbReference type="AlphaFoldDB" id="E0VKF5"/>
<dbReference type="RefSeq" id="XP_002426609.1">
    <property type="nucleotide sequence ID" value="XM_002426564.1"/>
</dbReference>
<keyword evidence="3" id="KW-1185">Reference proteome</keyword>
<evidence type="ECO:0000313" key="1">
    <source>
        <dbReference type="EMBL" id="EEB13871.1"/>
    </source>
</evidence>
<dbReference type="GeneID" id="8235490"/>
<dbReference type="EnsemblMetazoa" id="PHUM262660-RA">
    <property type="protein sequence ID" value="PHUM262660-PA"/>
    <property type="gene ID" value="PHUM262660"/>
</dbReference>
<dbReference type="CTD" id="8235490"/>
<evidence type="ECO:0000313" key="3">
    <source>
        <dbReference type="Proteomes" id="UP000009046"/>
    </source>
</evidence>
<dbReference type="KEGG" id="phu:Phum_PHUM262660"/>
<dbReference type="VEuPathDB" id="VectorBase:PHUM262660"/>
<gene>
    <name evidence="2" type="primary">8235490</name>
    <name evidence="1" type="ORF">Phum_PHUM262660</name>
</gene>
<proteinExistence type="predicted"/>
<sequence>MFSHGDWDYLLYLLPHFVINSTCVFLQLTVANIEESLQNLNIAGISDLPGNITSKIPSEGEIEEVFVKKCEKHWGPDASKKISVSIFFV</sequence>
<accession>E0VKF5</accession>
<reference evidence="1" key="1">
    <citation type="submission" date="2007-04" db="EMBL/GenBank/DDBJ databases">
        <title>Annotation of Pediculus humanus corporis strain USDA.</title>
        <authorList>
            <person name="Kirkness E."/>
            <person name="Hannick L."/>
            <person name="Hass B."/>
            <person name="Bruggner R."/>
            <person name="Lawson D."/>
            <person name="Bidwell S."/>
            <person name="Joardar V."/>
            <person name="Caler E."/>
            <person name="Walenz B."/>
            <person name="Inman J."/>
            <person name="Schobel S."/>
            <person name="Galinsky K."/>
            <person name="Amedeo P."/>
            <person name="Strausberg R."/>
        </authorList>
    </citation>
    <scope>NUCLEOTIDE SEQUENCE</scope>
    <source>
        <strain evidence="1">USDA</strain>
    </source>
</reference>